<proteinExistence type="predicted"/>
<reference evidence="1" key="1">
    <citation type="submission" date="2022-10" db="EMBL/GenBank/DDBJ databases">
        <title>Culturing micro-colonial fungi from biological soil crusts in the Mojave desert and describing Neophaeococcomyces mojavensis, and introducing the new genera and species Taxawa tesnikishii.</title>
        <authorList>
            <person name="Kurbessoian T."/>
            <person name="Stajich J.E."/>
        </authorList>
    </citation>
    <scope>NUCLEOTIDE SEQUENCE</scope>
    <source>
        <strain evidence="1">JES_112</strain>
    </source>
</reference>
<evidence type="ECO:0000313" key="1">
    <source>
        <dbReference type="EMBL" id="KAJ9654280.1"/>
    </source>
</evidence>
<comment type="caution">
    <text evidence="1">The sequence shown here is derived from an EMBL/GenBank/DDBJ whole genome shotgun (WGS) entry which is preliminary data.</text>
</comment>
<organism evidence="1 2">
    <name type="scientific">Neophaeococcomyces mojaviensis</name>
    <dbReference type="NCBI Taxonomy" id="3383035"/>
    <lineage>
        <taxon>Eukaryota</taxon>
        <taxon>Fungi</taxon>
        <taxon>Dikarya</taxon>
        <taxon>Ascomycota</taxon>
        <taxon>Pezizomycotina</taxon>
        <taxon>Eurotiomycetes</taxon>
        <taxon>Chaetothyriomycetidae</taxon>
        <taxon>Chaetothyriales</taxon>
        <taxon>Chaetothyriales incertae sedis</taxon>
        <taxon>Neophaeococcomyces</taxon>
    </lineage>
</organism>
<gene>
    <name evidence="1" type="ORF">H2198_006680</name>
</gene>
<keyword evidence="2" id="KW-1185">Reference proteome</keyword>
<accession>A0ACC3A288</accession>
<name>A0ACC3A288_9EURO</name>
<protein>
    <submittedName>
        <fullName evidence="1">Uncharacterized protein</fullName>
    </submittedName>
</protein>
<sequence length="673" mass="74812">MDSVLVEQYYSQEMAQKAFTHMSMFGRRTNVPRPLSEATLILDTDDEDDLDSQPSSLVFDSDSQSTLSSRDGLKTPSTAGLGGFDFHFDPNPVKGPNGPHLFRAASTDSSEGILSLSPIPTSKPQTRRVTSLNAAVAQLNETQVRSWSPRQVADWMAEAGFEPAVVEKFLIHDIYGSVLLDLQFEDLKEIDISSFGKRRQVMSTIQLLRSSSMISAETPAPINSSPEKQLQSLSRAPRPEEAHMVTTKRATSRRRRQGRRSDDILPAESVSIVAIEQVLPEAHTCWKGENCIKWQKQQRKIEKIKQDFAHEFDHAETKSTVAVSTVGSSDVLGPASAAPTLTAERLNSVEPRDPQESVRQFLDFQNTHIAKNPSPPPAPSALFAVKSNNLLQGLPKLTIPMPVVQANSPDRTPISALRNPTQVQAQLKAALRDDPYHYGGVASPVDVYRVDTPMSATDIPVTAIPIDPCQRDVSQSVPPEMRYGNTSTFVADPIQRSNSTQPASRRRQYSFVPSITPVREVEDNLATARPPVVTSEVNLANHAGWMRKREKTHMLKHEWQDHYFKLNGTKLNMHDTDRASLVLDSLDVDEYNVHAYTTASGSKLQAAFKKSIGSGSKEPSFAFTLIPEDQKEKRVFSKSGNHHFAVNSGRDRVEWMRKIMLAKALKKNEPQDF</sequence>
<dbReference type="Proteomes" id="UP001172386">
    <property type="component" value="Unassembled WGS sequence"/>
</dbReference>
<evidence type="ECO:0000313" key="2">
    <source>
        <dbReference type="Proteomes" id="UP001172386"/>
    </source>
</evidence>
<dbReference type="EMBL" id="JAPDRQ010000126">
    <property type="protein sequence ID" value="KAJ9654280.1"/>
    <property type="molecule type" value="Genomic_DNA"/>
</dbReference>